<evidence type="ECO:0000313" key="2">
    <source>
        <dbReference type="Proteomes" id="UP000828390"/>
    </source>
</evidence>
<comment type="caution">
    <text evidence="1">The sequence shown here is derived from an EMBL/GenBank/DDBJ whole genome shotgun (WGS) entry which is preliminary data.</text>
</comment>
<reference evidence="1" key="1">
    <citation type="journal article" date="2019" name="bioRxiv">
        <title>The Genome of the Zebra Mussel, Dreissena polymorpha: A Resource for Invasive Species Research.</title>
        <authorList>
            <person name="McCartney M.A."/>
            <person name="Auch B."/>
            <person name="Kono T."/>
            <person name="Mallez S."/>
            <person name="Zhang Y."/>
            <person name="Obille A."/>
            <person name="Becker A."/>
            <person name="Abrahante J.E."/>
            <person name="Garbe J."/>
            <person name="Badalamenti J.P."/>
            <person name="Herman A."/>
            <person name="Mangelson H."/>
            <person name="Liachko I."/>
            <person name="Sullivan S."/>
            <person name="Sone E.D."/>
            <person name="Koren S."/>
            <person name="Silverstein K.A.T."/>
            <person name="Beckman K.B."/>
            <person name="Gohl D.M."/>
        </authorList>
    </citation>
    <scope>NUCLEOTIDE SEQUENCE</scope>
    <source>
        <strain evidence="1">Duluth1</strain>
        <tissue evidence="1">Whole animal</tissue>
    </source>
</reference>
<proteinExistence type="predicted"/>
<reference evidence="1" key="2">
    <citation type="submission" date="2020-11" db="EMBL/GenBank/DDBJ databases">
        <authorList>
            <person name="McCartney M.A."/>
            <person name="Auch B."/>
            <person name="Kono T."/>
            <person name="Mallez S."/>
            <person name="Becker A."/>
            <person name="Gohl D.M."/>
            <person name="Silverstein K.A.T."/>
            <person name="Koren S."/>
            <person name="Bechman K.B."/>
            <person name="Herman A."/>
            <person name="Abrahante J.E."/>
            <person name="Garbe J."/>
        </authorList>
    </citation>
    <scope>NUCLEOTIDE SEQUENCE</scope>
    <source>
        <strain evidence="1">Duluth1</strain>
        <tissue evidence="1">Whole animal</tissue>
    </source>
</reference>
<gene>
    <name evidence="1" type="ORF">DPMN_178240</name>
</gene>
<organism evidence="1 2">
    <name type="scientific">Dreissena polymorpha</name>
    <name type="common">Zebra mussel</name>
    <name type="synonym">Mytilus polymorpha</name>
    <dbReference type="NCBI Taxonomy" id="45954"/>
    <lineage>
        <taxon>Eukaryota</taxon>
        <taxon>Metazoa</taxon>
        <taxon>Spiralia</taxon>
        <taxon>Lophotrochozoa</taxon>
        <taxon>Mollusca</taxon>
        <taxon>Bivalvia</taxon>
        <taxon>Autobranchia</taxon>
        <taxon>Heteroconchia</taxon>
        <taxon>Euheterodonta</taxon>
        <taxon>Imparidentia</taxon>
        <taxon>Neoheterodontei</taxon>
        <taxon>Myida</taxon>
        <taxon>Dreissenoidea</taxon>
        <taxon>Dreissenidae</taxon>
        <taxon>Dreissena</taxon>
    </lineage>
</organism>
<keyword evidence="2" id="KW-1185">Reference proteome</keyword>
<name>A0A9D4EET6_DREPO</name>
<sequence length="53" mass="5955">MTATLVGPQEPLLVTVKPLKLAWFGHITWHYFQCKTVLQGIPEGGQHRLSRGL</sequence>
<dbReference type="EMBL" id="JAIWYP010000009">
    <property type="protein sequence ID" value="KAH3776807.1"/>
    <property type="molecule type" value="Genomic_DNA"/>
</dbReference>
<protein>
    <submittedName>
        <fullName evidence="1">Uncharacterized protein</fullName>
    </submittedName>
</protein>
<evidence type="ECO:0000313" key="1">
    <source>
        <dbReference type="EMBL" id="KAH3776807.1"/>
    </source>
</evidence>
<dbReference type="Proteomes" id="UP000828390">
    <property type="component" value="Unassembled WGS sequence"/>
</dbReference>
<accession>A0A9D4EET6</accession>
<dbReference type="AlphaFoldDB" id="A0A9D4EET6"/>